<evidence type="ECO:0000313" key="3">
    <source>
        <dbReference type="Proteomes" id="UP000242497"/>
    </source>
</evidence>
<keyword evidence="3" id="KW-1185">Reference proteome</keyword>
<feature type="transmembrane region" description="Helical" evidence="1">
    <location>
        <begin position="22"/>
        <end position="41"/>
    </location>
</feature>
<keyword evidence="1" id="KW-0472">Membrane</keyword>
<dbReference type="EMBL" id="FRAE01000042">
    <property type="protein sequence ID" value="SHK18813.1"/>
    <property type="molecule type" value="Genomic_DNA"/>
</dbReference>
<evidence type="ECO:0000256" key="1">
    <source>
        <dbReference type="SAM" id="Phobius"/>
    </source>
</evidence>
<organism evidence="2 3">
    <name type="scientific">Tepidibacter formicigenes DSM 15518</name>
    <dbReference type="NCBI Taxonomy" id="1123349"/>
    <lineage>
        <taxon>Bacteria</taxon>
        <taxon>Bacillati</taxon>
        <taxon>Bacillota</taxon>
        <taxon>Clostridia</taxon>
        <taxon>Peptostreptococcales</taxon>
        <taxon>Peptostreptococcaceae</taxon>
        <taxon>Tepidibacter</taxon>
    </lineage>
</organism>
<gene>
    <name evidence="2" type="ORF">SAMN02744037_01828</name>
</gene>
<reference evidence="3" key="1">
    <citation type="submission" date="2016-11" db="EMBL/GenBank/DDBJ databases">
        <authorList>
            <person name="Varghese N."/>
            <person name="Submissions S."/>
        </authorList>
    </citation>
    <scope>NUCLEOTIDE SEQUENCE [LARGE SCALE GENOMIC DNA]</scope>
    <source>
        <strain evidence="3">DSM 15518</strain>
    </source>
</reference>
<accession>A0A1M6QFI0</accession>
<evidence type="ECO:0000313" key="2">
    <source>
        <dbReference type="EMBL" id="SHK18813.1"/>
    </source>
</evidence>
<proteinExistence type="predicted"/>
<dbReference type="Proteomes" id="UP000242497">
    <property type="component" value="Unassembled WGS sequence"/>
</dbReference>
<keyword evidence="1" id="KW-1133">Transmembrane helix</keyword>
<keyword evidence="1" id="KW-0812">Transmembrane</keyword>
<name>A0A1M6QFI0_9FIRM</name>
<protein>
    <submittedName>
        <fullName evidence="2">Uncharacterized protein</fullName>
    </submittedName>
</protein>
<feature type="non-terminal residue" evidence="2">
    <location>
        <position position="57"/>
    </location>
</feature>
<sequence>MIIDDKSTLKTLKKYLFLYRDIFYKRSFELFVLTILAIITMQKVQSIKYIYEKFISK</sequence>
<dbReference type="AlphaFoldDB" id="A0A1M6QFI0"/>